<comment type="caution">
    <text evidence="7">The sequence shown here is derived from an EMBL/GenBank/DDBJ whole genome shotgun (WGS) entry which is preliminary data.</text>
</comment>
<evidence type="ECO:0000256" key="5">
    <source>
        <dbReference type="ARBA" id="ARBA00035716"/>
    </source>
</evidence>
<evidence type="ECO:0000256" key="2">
    <source>
        <dbReference type="ARBA" id="ARBA00022980"/>
    </source>
</evidence>
<dbReference type="InterPro" id="IPR001790">
    <property type="entry name" value="Ribosomal_uL10"/>
</dbReference>
<evidence type="ECO:0000313" key="7">
    <source>
        <dbReference type="EMBL" id="KAL2078128.1"/>
    </source>
</evidence>
<protein>
    <recommendedName>
        <fullName evidence="4">Large ribosomal subunit protein uL10m</fullName>
    </recommendedName>
    <alternativeName>
        <fullName evidence="5">39S ribosomal protein L10, mitochondrial</fullName>
    </alternativeName>
</protein>
<dbReference type="EMBL" id="JBHFQA010000023">
    <property type="protein sequence ID" value="KAL2078128.1"/>
    <property type="molecule type" value="Genomic_DNA"/>
</dbReference>
<evidence type="ECO:0000313" key="8">
    <source>
        <dbReference type="Proteomes" id="UP001591681"/>
    </source>
</evidence>
<dbReference type="GO" id="GO:1990904">
    <property type="term" value="C:ribonucleoprotein complex"/>
    <property type="evidence" value="ECO:0007669"/>
    <property type="project" value="UniProtKB-KW"/>
</dbReference>
<evidence type="ECO:0000256" key="3">
    <source>
        <dbReference type="ARBA" id="ARBA00023274"/>
    </source>
</evidence>
<dbReference type="SUPFAM" id="SSF160369">
    <property type="entry name" value="Ribosomal protein L10-like"/>
    <property type="match status" value="1"/>
</dbReference>
<reference evidence="7 8" key="1">
    <citation type="submission" date="2024-09" db="EMBL/GenBank/DDBJ databases">
        <title>A chromosome-level genome assembly of Gray's grenadier anchovy, Coilia grayii.</title>
        <authorList>
            <person name="Fu Z."/>
        </authorList>
    </citation>
    <scope>NUCLEOTIDE SEQUENCE [LARGE SCALE GENOMIC DNA]</scope>
    <source>
        <strain evidence="7">G4</strain>
        <tissue evidence="7">Muscle</tissue>
    </source>
</reference>
<dbReference type="Gene3D" id="3.30.70.1730">
    <property type="match status" value="1"/>
</dbReference>
<sequence length="253" mass="27770">MAATLCGKLITRPAWLPLAQSVRHGSKAVTRHRKPVHFLKQKLLAVTEYIPPKPGPPPGALAPPPKREQEESGLMRILKRDIEAVFKDNTMVAVAQNNSATAEDMLLLKHRLKKHNINVKFFPNQVTRAFLPGSPYRNMETLFVGPTVLLVSKEPKVKQMLLALRGSPQIVLLGASIENTLLSRQGILAYSKLPAITTTQGELVGSLTLMTSQTASMLRHHPAHLSALLQQYIKQQSPEASAEQSPAQPPEAV</sequence>
<organism evidence="7 8">
    <name type="scientific">Coilia grayii</name>
    <name type="common">Gray's grenadier anchovy</name>
    <dbReference type="NCBI Taxonomy" id="363190"/>
    <lineage>
        <taxon>Eukaryota</taxon>
        <taxon>Metazoa</taxon>
        <taxon>Chordata</taxon>
        <taxon>Craniata</taxon>
        <taxon>Vertebrata</taxon>
        <taxon>Euteleostomi</taxon>
        <taxon>Actinopterygii</taxon>
        <taxon>Neopterygii</taxon>
        <taxon>Teleostei</taxon>
        <taxon>Clupei</taxon>
        <taxon>Clupeiformes</taxon>
        <taxon>Clupeoidei</taxon>
        <taxon>Engraulidae</taxon>
        <taxon>Coilinae</taxon>
        <taxon>Coilia</taxon>
    </lineage>
</organism>
<accession>A0ABD1IT02</accession>
<dbReference type="InterPro" id="IPR047865">
    <property type="entry name" value="Ribosomal_uL10_bac_type"/>
</dbReference>
<dbReference type="Pfam" id="PF00466">
    <property type="entry name" value="Ribosomal_L10"/>
    <property type="match status" value="1"/>
</dbReference>
<evidence type="ECO:0000256" key="6">
    <source>
        <dbReference type="SAM" id="MobiDB-lite"/>
    </source>
</evidence>
<evidence type="ECO:0000256" key="1">
    <source>
        <dbReference type="ARBA" id="ARBA00008889"/>
    </source>
</evidence>
<proteinExistence type="inferred from homology"/>
<gene>
    <name evidence="7" type="ORF">ACEWY4_025813</name>
</gene>
<dbReference type="AlphaFoldDB" id="A0ABD1IT02"/>
<feature type="region of interest" description="Disordered" evidence="6">
    <location>
        <begin position="50"/>
        <end position="70"/>
    </location>
</feature>
<evidence type="ECO:0000256" key="4">
    <source>
        <dbReference type="ARBA" id="ARBA00035707"/>
    </source>
</evidence>
<feature type="compositionally biased region" description="Pro residues" evidence="6">
    <location>
        <begin position="51"/>
        <end position="64"/>
    </location>
</feature>
<dbReference type="PANTHER" id="PTHR11560">
    <property type="entry name" value="39S RIBOSOMAL PROTEIN L10, MITOCHONDRIAL"/>
    <property type="match status" value="1"/>
</dbReference>
<keyword evidence="3" id="KW-0687">Ribonucleoprotein</keyword>
<dbReference type="InterPro" id="IPR043141">
    <property type="entry name" value="Ribosomal_uL10-like_sf"/>
</dbReference>
<keyword evidence="2" id="KW-0689">Ribosomal protein</keyword>
<dbReference type="GO" id="GO:0005840">
    <property type="term" value="C:ribosome"/>
    <property type="evidence" value="ECO:0007669"/>
    <property type="project" value="UniProtKB-KW"/>
</dbReference>
<dbReference type="Proteomes" id="UP001591681">
    <property type="component" value="Unassembled WGS sequence"/>
</dbReference>
<name>A0ABD1IT02_9TELE</name>
<keyword evidence="8" id="KW-1185">Reference proteome</keyword>
<comment type="similarity">
    <text evidence="1">Belongs to the universal ribosomal protein uL10 family.</text>
</comment>